<feature type="binding site" evidence="8">
    <location>
        <position position="354"/>
    </location>
    <ligand>
        <name>Mn(2+)</name>
        <dbReference type="ChEBI" id="CHEBI:29035"/>
        <label>2</label>
    </ligand>
</feature>
<feature type="binding site" evidence="8">
    <location>
        <position position="354"/>
    </location>
    <ligand>
        <name>Mn(2+)</name>
        <dbReference type="ChEBI" id="CHEBI:29035"/>
        <label>1</label>
    </ligand>
</feature>
<dbReference type="Pfam" id="PF02789">
    <property type="entry name" value="Peptidase_M17_N"/>
    <property type="match status" value="1"/>
</dbReference>
<dbReference type="EC" id="3.4.11.10" evidence="8"/>
<keyword evidence="4 8" id="KW-0031">Aminopeptidase</keyword>
<dbReference type="InterPro" id="IPR043472">
    <property type="entry name" value="Macro_dom-like"/>
</dbReference>
<feature type="active site" evidence="8">
    <location>
        <position position="356"/>
    </location>
</feature>
<comment type="catalytic activity">
    <reaction evidence="1 8">
        <text>Release of an N-terminal amino acid, Xaa-|-Yaa-, in which Xaa is preferably Leu, but may be other amino acids including Pro although not Arg or Lys, and Yaa may be Pro. Amino acid amides and methyl esters are also readily hydrolyzed, but rates on arylamides are exceedingly low.</text>
        <dbReference type="EC" id="3.4.11.1"/>
    </reaction>
</comment>
<dbReference type="InterPro" id="IPR023042">
    <property type="entry name" value="Peptidase_M17_leu_NH2_pept"/>
</dbReference>
<dbReference type="EMBL" id="PEBX01000018">
    <property type="protein sequence ID" value="PTQ56831.1"/>
    <property type="molecule type" value="Genomic_DNA"/>
</dbReference>
<dbReference type="HAMAP" id="MF_00181">
    <property type="entry name" value="Cytosol_peptidase_M17"/>
    <property type="match status" value="1"/>
</dbReference>
<evidence type="ECO:0000256" key="1">
    <source>
        <dbReference type="ARBA" id="ARBA00000135"/>
    </source>
</evidence>
<dbReference type="Gene3D" id="3.40.220.10">
    <property type="entry name" value="Leucine Aminopeptidase, subunit E, domain 1"/>
    <property type="match status" value="1"/>
</dbReference>
<keyword evidence="5 8" id="KW-0645">Protease</keyword>
<dbReference type="GO" id="GO:0070006">
    <property type="term" value="F:metalloaminopeptidase activity"/>
    <property type="evidence" value="ECO:0007669"/>
    <property type="project" value="InterPro"/>
</dbReference>
<feature type="active site" evidence="8">
    <location>
        <position position="282"/>
    </location>
</feature>
<feature type="binding site" evidence="8">
    <location>
        <position position="275"/>
    </location>
    <ligand>
        <name>Mn(2+)</name>
        <dbReference type="ChEBI" id="CHEBI:29035"/>
        <label>2</label>
    </ligand>
</feature>
<dbReference type="Pfam" id="PF00883">
    <property type="entry name" value="Peptidase_M17"/>
    <property type="match status" value="1"/>
</dbReference>
<dbReference type="NCBIfam" id="NF002074">
    <property type="entry name" value="PRK00913.1-4"/>
    <property type="match status" value="1"/>
</dbReference>
<proteinExistence type="inferred from homology"/>
<feature type="binding site" evidence="8">
    <location>
        <position position="270"/>
    </location>
    <ligand>
        <name>Mn(2+)</name>
        <dbReference type="ChEBI" id="CHEBI:29035"/>
        <label>2</label>
    </ligand>
</feature>
<accession>A0A2R6Y2E5</accession>
<dbReference type="NCBIfam" id="NF002073">
    <property type="entry name" value="PRK00913.1-2"/>
    <property type="match status" value="1"/>
</dbReference>
<dbReference type="NCBIfam" id="NF002077">
    <property type="entry name" value="PRK00913.2-4"/>
    <property type="match status" value="1"/>
</dbReference>
<evidence type="ECO:0000256" key="7">
    <source>
        <dbReference type="ARBA" id="ARBA00049972"/>
    </source>
</evidence>
<dbReference type="SUPFAM" id="SSF52949">
    <property type="entry name" value="Macro domain-like"/>
    <property type="match status" value="1"/>
</dbReference>
<dbReference type="InterPro" id="IPR000819">
    <property type="entry name" value="Peptidase_M17_C"/>
</dbReference>
<dbReference type="CDD" id="cd00433">
    <property type="entry name" value="Peptidase_M17"/>
    <property type="match status" value="1"/>
</dbReference>
<evidence type="ECO:0000259" key="9">
    <source>
        <dbReference type="PROSITE" id="PS00631"/>
    </source>
</evidence>
<evidence type="ECO:0000256" key="6">
    <source>
        <dbReference type="ARBA" id="ARBA00022801"/>
    </source>
</evidence>
<protein>
    <recommendedName>
        <fullName evidence="8">Probable cytosol aminopeptidase</fullName>
        <ecNumber evidence="8">3.4.11.1</ecNumber>
    </recommendedName>
    <alternativeName>
        <fullName evidence="8">Leucine aminopeptidase</fullName>
        <shortName evidence="8">LAP</shortName>
        <ecNumber evidence="8">3.4.11.10</ecNumber>
    </alternativeName>
    <alternativeName>
        <fullName evidence="8">Leucyl aminopeptidase</fullName>
    </alternativeName>
</protein>
<feature type="domain" description="Cytosol aminopeptidase" evidence="9">
    <location>
        <begin position="350"/>
        <end position="357"/>
    </location>
</feature>
<evidence type="ECO:0000256" key="3">
    <source>
        <dbReference type="ARBA" id="ARBA00009528"/>
    </source>
</evidence>
<comment type="function">
    <text evidence="7 8">Presumably involved in the processing and regular turnover of intracellular proteins. Catalyzes the removal of unsubstituted N-terminal amino acids from various peptides.</text>
</comment>
<organism evidence="10 11">
    <name type="scientific">Candidatus Carbonibacillus altaicus</name>
    <dbReference type="NCBI Taxonomy" id="2163959"/>
    <lineage>
        <taxon>Bacteria</taxon>
        <taxon>Bacillati</taxon>
        <taxon>Bacillota</taxon>
        <taxon>Bacilli</taxon>
        <taxon>Bacillales</taxon>
        <taxon>Candidatus Carbonibacillus</taxon>
    </lineage>
</organism>
<dbReference type="GO" id="GO:0006508">
    <property type="term" value="P:proteolysis"/>
    <property type="evidence" value="ECO:0007669"/>
    <property type="project" value="UniProtKB-KW"/>
</dbReference>
<evidence type="ECO:0000313" key="11">
    <source>
        <dbReference type="Proteomes" id="UP000244338"/>
    </source>
</evidence>
<gene>
    <name evidence="8" type="primary">pepA</name>
    <name evidence="10" type="ORF">BSOLF_2633</name>
</gene>
<evidence type="ECO:0000256" key="8">
    <source>
        <dbReference type="HAMAP-Rule" id="MF_00181"/>
    </source>
</evidence>
<dbReference type="InterPro" id="IPR011356">
    <property type="entry name" value="Leucine_aapep/pepB"/>
</dbReference>
<reference evidence="11" key="1">
    <citation type="journal article" date="2018" name="Sci. Rep.">
        <title>Lignite coal burning seam in the remote Altai Mountains harbors a hydrogen-driven thermophilic microbial community.</title>
        <authorList>
            <person name="Kadnikov V.V."/>
            <person name="Mardanov A.V."/>
            <person name="Ivasenko D.A."/>
            <person name="Antsiferov D.V."/>
            <person name="Beletsky A.V."/>
            <person name="Karnachuk O.V."/>
            <person name="Ravin N.V."/>
        </authorList>
    </citation>
    <scope>NUCLEOTIDE SEQUENCE [LARGE SCALE GENOMIC DNA]</scope>
</reference>
<comment type="subcellular location">
    <subcellularLocation>
        <location evidence="8">Cytoplasm</location>
    </subcellularLocation>
</comment>
<dbReference type="Proteomes" id="UP000244338">
    <property type="component" value="Unassembled WGS sequence"/>
</dbReference>
<dbReference type="NCBIfam" id="NF002083">
    <property type="entry name" value="PRK00913.3-5"/>
    <property type="match status" value="1"/>
</dbReference>
<dbReference type="EC" id="3.4.11.1" evidence="8"/>
<evidence type="ECO:0000313" key="10">
    <source>
        <dbReference type="EMBL" id="PTQ56831.1"/>
    </source>
</evidence>
<dbReference type="PRINTS" id="PR00481">
    <property type="entry name" value="LAMNOPPTDASE"/>
</dbReference>
<dbReference type="SUPFAM" id="SSF53187">
    <property type="entry name" value="Zn-dependent exopeptidases"/>
    <property type="match status" value="1"/>
</dbReference>
<comment type="catalytic activity">
    <reaction evidence="2 8">
        <text>Release of an N-terminal amino acid, preferentially leucine, but not glutamic or aspartic acids.</text>
        <dbReference type="EC" id="3.4.11.10"/>
    </reaction>
</comment>
<dbReference type="InterPro" id="IPR008283">
    <property type="entry name" value="Peptidase_M17_N"/>
</dbReference>
<comment type="caution">
    <text evidence="10">The sequence shown here is derived from an EMBL/GenBank/DDBJ whole genome shotgun (WGS) entry which is preliminary data.</text>
</comment>
<dbReference type="PROSITE" id="PS00631">
    <property type="entry name" value="CYTOSOL_AP"/>
    <property type="match status" value="1"/>
</dbReference>
<keyword evidence="8" id="KW-0464">Manganese</keyword>
<feature type="binding site" evidence="8">
    <location>
        <position position="352"/>
    </location>
    <ligand>
        <name>Mn(2+)</name>
        <dbReference type="ChEBI" id="CHEBI:29035"/>
        <label>1</label>
    </ligand>
</feature>
<feature type="binding site" evidence="8">
    <location>
        <position position="293"/>
    </location>
    <ligand>
        <name>Mn(2+)</name>
        <dbReference type="ChEBI" id="CHEBI:29035"/>
        <label>2</label>
    </ligand>
</feature>
<dbReference type="PANTHER" id="PTHR11963">
    <property type="entry name" value="LEUCINE AMINOPEPTIDASE-RELATED"/>
    <property type="match status" value="1"/>
</dbReference>
<feature type="binding site" evidence="8">
    <location>
        <position position="275"/>
    </location>
    <ligand>
        <name>Mn(2+)</name>
        <dbReference type="ChEBI" id="CHEBI:29035"/>
        <label>1</label>
    </ligand>
</feature>
<sequence length="507" mass="54934">MQIEVLQTKILETPADGLIVGVSTALLDEQGLLPRLNDALRGVIGEEIKGRRLTGKLGDVRIVHTLGLLPVRAVILVGIGERGELNAHKLKETWAKALNKARHEGLAELLVCFGSFRADGVDARKLGETFALSAHLSQYRFQDYKTKREEADERTITRLALGIPPELKEDVLYGLETGTHIADGVNLARTLVSTPANKLTPEVFSARVVEVAKRYDLSYEVLEKRDMEELGMGALLAVAQGSANPPKLVTVRYKGRPTWESEPVVAFVGKGITFDTGGISLKPSLNMEEMIMDMGGAAAVAGAMEAIARIRPEINILFVMPMVENMPDGAAYRPGDVLTSMSGKTIEVISTDAEGRLILADAITYVRRLGATHLVDLATLTGAVLIALGTQTTGAMTNNDDWWQAVRKAAEEAGERIWLLPTFDVYREQYKSAVADMKNTGGRNAGTITAGMFLSEFAEQTPWVHLDIAGTAWDSKGSDLTPKGATGVMVQTLVELARQEAKKKSTV</sequence>
<evidence type="ECO:0000256" key="2">
    <source>
        <dbReference type="ARBA" id="ARBA00000967"/>
    </source>
</evidence>
<dbReference type="AlphaFoldDB" id="A0A2R6Y2E5"/>
<name>A0A2R6Y2E5_9BACL</name>
<dbReference type="GO" id="GO:0005737">
    <property type="term" value="C:cytoplasm"/>
    <property type="evidence" value="ECO:0007669"/>
    <property type="project" value="UniProtKB-SubCell"/>
</dbReference>
<dbReference type="Gene3D" id="3.40.630.10">
    <property type="entry name" value="Zn peptidases"/>
    <property type="match status" value="1"/>
</dbReference>
<keyword evidence="6 8" id="KW-0378">Hydrolase</keyword>
<evidence type="ECO:0000256" key="5">
    <source>
        <dbReference type="ARBA" id="ARBA00022670"/>
    </source>
</evidence>
<keyword evidence="8" id="KW-0963">Cytoplasm</keyword>
<evidence type="ECO:0000256" key="4">
    <source>
        <dbReference type="ARBA" id="ARBA00022438"/>
    </source>
</evidence>
<dbReference type="PANTHER" id="PTHR11963:SF23">
    <property type="entry name" value="CYTOSOL AMINOPEPTIDASE"/>
    <property type="match status" value="1"/>
</dbReference>
<keyword evidence="8" id="KW-0479">Metal-binding</keyword>
<dbReference type="GO" id="GO:0030145">
    <property type="term" value="F:manganese ion binding"/>
    <property type="evidence" value="ECO:0007669"/>
    <property type="project" value="UniProtKB-UniRule"/>
</dbReference>
<comment type="cofactor">
    <cofactor evidence="8">
        <name>Mn(2+)</name>
        <dbReference type="ChEBI" id="CHEBI:29035"/>
    </cofactor>
    <text evidence="8">Binds 2 manganese ions per subunit.</text>
</comment>
<comment type="similarity">
    <text evidence="3 8">Belongs to the peptidase M17 family.</text>
</comment>